<dbReference type="Pfam" id="PF14724">
    <property type="entry name" value="mit_SMPDase"/>
    <property type="match status" value="1"/>
</dbReference>
<dbReference type="AlphaFoldDB" id="A0A8D2EHF4"/>
<keyword evidence="3" id="KW-1185">Reference proteome</keyword>
<reference evidence="2" key="2">
    <citation type="submission" date="2025-08" db="UniProtKB">
        <authorList>
            <consortium name="Ensembl"/>
        </authorList>
    </citation>
    <scope>IDENTIFICATION</scope>
</reference>
<reference evidence="2" key="1">
    <citation type="submission" date="2018-05" db="EMBL/GenBank/DDBJ databases">
        <title>Whole genome of Theropithecus gelada.</title>
        <authorList>
            <person name="Chiou K.L."/>
            <person name="Snyder-Mackler N."/>
        </authorList>
    </citation>
    <scope>NUCLEOTIDE SEQUENCE [LARGE SCALE GENOMIC DNA]</scope>
</reference>
<dbReference type="Proteomes" id="UP000694411">
    <property type="component" value="Chromosome 10"/>
</dbReference>
<name>A0A8D2EHF4_THEGE</name>
<evidence type="ECO:0000313" key="2">
    <source>
        <dbReference type="Ensembl" id="ENSTGEP00000008585.1"/>
    </source>
</evidence>
<feature type="region of interest" description="Disordered" evidence="1">
    <location>
        <begin position="1"/>
        <end position="21"/>
    </location>
</feature>
<proteinExistence type="predicted"/>
<sequence length="96" mass="10715">GRSAGYQAQWCPRAQSPHSRPTEEHVLVVCLLLKHLLAFANSLKPEQASLSSHSHATSPLEELKWWLALAHCFGHWAHCSELYWPCQTGACVLCVP</sequence>
<reference evidence="2" key="3">
    <citation type="submission" date="2025-09" db="UniProtKB">
        <authorList>
            <consortium name="Ensembl"/>
        </authorList>
    </citation>
    <scope>IDENTIFICATION</scope>
</reference>
<organism evidence="2 3">
    <name type="scientific">Theropithecus gelada</name>
    <name type="common">Gelada baboon</name>
    <dbReference type="NCBI Taxonomy" id="9565"/>
    <lineage>
        <taxon>Eukaryota</taxon>
        <taxon>Metazoa</taxon>
        <taxon>Chordata</taxon>
        <taxon>Craniata</taxon>
        <taxon>Vertebrata</taxon>
        <taxon>Euteleostomi</taxon>
        <taxon>Mammalia</taxon>
        <taxon>Eutheria</taxon>
        <taxon>Euarchontoglires</taxon>
        <taxon>Primates</taxon>
        <taxon>Haplorrhini</taxon>
        <taxon>Catarrhini</taxon>
        <taxon>Cercopithecidae</taxon>
        <taxon>Cercopithecinae</taxon>
        <taxon>Theropithecus</taxon>
    </lineage>
</organism>
<evidence type="ECO:0000313" key="3">
    <source>
        <dbReference type="Proteomes" id="UP000694411"/>
    </source>
</evidence>
<dbReference type="InterPro" id="IPR024129">
    <property type="entry name" value="Sphingomy_SMPD4"/>
</dbReference>
<dbReference type="GO" id="GO:0050290">
    <property type="term" value="F:sphingomyelin phosphodiesterase D activity"/>
    <property type="evidence" value="ECO:0007669"/>
    <property type="project" value="InterPro"/>
</dbReference>
<dbReference type="Ensembl" id="ENSTGET00000010351.1">
    <property type="protein sequence ID" value="ENSTGEP00000008585.1"/>
    <property type="gene ID" value="ENSTGEG00000007039.1"/>
</dbReference>
<evidence type="ECO:0000256" key="1">
    <source>
        <dbReference type="SAM" id="MobiDB-lite"/>
    </source>
</evidence>
<protein>
    <submittedName>
        <fullName evidence="2">Uncharacterized protein</fullName>
    </submittedName>
</protein>
<accession>A0A8D2EHF4</accession>